<name>A0A0A3HR19_9BACL</name>
<evidence type="ECO:0000256" key="2">
    <source>
        <dbReference type="SAM" id="SignalP"/>
    </source>
</evidence>
<feature type="domain" description="Glycosyl hydrolase family 13 catalytic" evidence="3">
    <location>
        <begin position="41"/>
        <end position="356"/>
    </location>
</feature>
<keyword evidence="1" id="KW-1133">Transmembrane helix</keyword>
<reference evidence="4 5" key="1">
    <citation type="submission" date="2014-02" db="EMBL/GenBank/DDBJ databases">
        <title>Draft genome sequence of Lysinibacillus sinduriensis JCM 15800.</title>
        <authorList>
            <person name="Zhang F."/>
            <person name="Wang G."/>
            <person name="Zhang L."/>
        </authorList>
    </citation>
    <scope>NUCLEOTIDE SEQUENCE [LARGE SCALE GENOMIC DNA]</scope>
    <source>
        <strain evidence="4 5">JCM 15800</strain>
    </source>
</reference>
<keyword evidence="2" id="KW-0732">Signal</keyword>
<keyword evidence="1" id="KW-0472">Membrane</keyword>
<dbReference type="eggNOG" id="COG0366">
    <property type="taxonomic scope" value="Bacteria"/>
</dbReference>
<dbReference type="PANTHER" id="PTHR10357">
    <property type="entry name" value="ALPHA-AMYLASE FAMILY MEMBER"/>
    <property type="match status" value="1"/>
</dbReference>
<keyword evidence="1" id="KW-0812">Transmembrane</keyword>
<evidence type="ECO:0000313" key="4">
    <source>
        <dbReference type="EMBL" id="KGR73670.1"/>
    </source>
</evidence>
<dbReference type="AlphaFoldDB" id="A0A0A3HR19"/>
<sequence length="485" mass="54117">MKLTKWISATVASALIAASFSLTTPAKAQETRTIADETIYDLLVDRFFNATAENDYNADPKDNTQFAGGDFRGLIDKFSLITDLGYSVVSIGSIFKTEKYDGSMVTSYEELESHFGTAEELEAVIDSYSKSNVKVMADFPMTNVSENHEWAQDPEKTGWIAGSSDGKVQWDLQNEDVQQALLDAVVDFVSTYNFGGVRLTNLGNADTEFLNEVIGAIKAVNEDIYVISNEQSGANFDAKYFSETTEAFRNVFKNVDEDSSNLLTNIEPYAQGNQVPTQLMLDNLLTDRFTLTNEAFPPTRTRLGIVATLLLPGVPVTQYGTELIMNGEAGPEAHQLYNFKTDEEMTDFIGDIQTLRSQSETLRNGEFKLLKNENGYLAFERSSDQEKWIVVINNTGKTTRLDISEEEIGTGKELIALLDSDTVRVNKDGNYPIILDREIVEVFQVKDEKGINKGYFAALAVVYILFIAFIITIIRRGKRNRAKTQ</sequence>
<proteinExistence type="predicted"/>
<accession>A0A0A3HR19</accession>
<dbReference type="InterPro" id="IPR013780">
    <property type="entry name" value="Glyco_hydro_b"/>
</dbReference>
<dbReference type="Pfam" id="PF00128">
    <property type="entry name" value="Alpha-amylase"/>
    <property type="match status" value="1"/>
</dbReference>
<dbReference type="GO" id="GO:0016829">
    <property type="term" value="F:lyase activity"/>
    <property type="evidence" value="ECO:0007669"/>
    <property type="project" value="UniProtKB-KW"/>
</dbReference>
<dbReference type="SUPFAM" id="SSF51445">
    <property type="entry name" value="(Trans)glycosidases"/>
    <property type="match status" value="1"/>
</dbReference>
<keyword evidence="4" id="KW-0456">Lyase</keyword>
<dbReference type="Gene3D" id="3.20.20.80">
    <property type="entry name" value="Glycosidases"/>
    <property type="match status" value="1"/>
</dbReference>
<dbReference type="STRING" id="1384057.CD33_16725"/>
<feature type="chain" id="PRO_5002001557" evidence="2">
    <location>
        <begin position="29"/>
        <end position="485"/>
    </location>
</feature>
<dbReference type="OrthoDB" id="9805159at2"/>
<dbReference type="InterPro" id="IPR017853">
    <property type="entry name" value="GH"/>
</dbReference>
<feature type="transmembrane region" description="Helical" evidence="1">
    <location>
        <begin position="454"/>
        <end position="474"/>
    </location>
</feature>
<evidence type="ECO:0000259" key="3">
    <source>
        <dbReference type="SMART" id="SM00642"/>
    </source>
</evidence>
<dbReference type="SUPFAM" id="SSF51011">
    <property type="entry name" value="Glycosyl hydrolase domain"/>
    <property type="match status" value="1"/>
</dbReference>
<dbReference type="InterPro" id="IPR054174">
    <property type="entry name" value="Alpha-amylase-like_C"/>
</dbReference>
<evidence type="ECO:0000313" key="5">
    <source>
        <dbReference type="Proteomes" id="UP000030408"/>
    </source>
</evidence>
<evidence type="ECO:0000256" key="1">
    <source>
        <dbReference type="SAM" id="Phobius"/>
    </source>
</evidence>
<organism evidence="4 5">
    <name type="scientific">Ureibacillus sinduriensis BLB-1 = JCM 15800</name>
    <dbReference type="NCBI Taxonomy" id="1384057"/>
    <lineage>
        <taxon>Bacteria</taxon>
        <taxon>Bacillati</taxon>
        <taxon>Bacillota</taxon>
        <taxon>Bacilli</taxon>
        <taxon>Bacillales</taxon>
        <taxon>Caryophanaceae</taxon>
        <taxon>Ureibacillus</taxon>
    </lineage>
</organism>
<dbReference type="SMART" id="SM00642">
    <property type="entry name" value="Aamy"/>
    <property type="match status" value="1"/>
</dbReference>
<gene>
    <name evidence="4" type="ORF">CD33_16725</name>
</gene>
<dbReference type="InterPro" id="IPR006047">
    <property type="entry name" value="GH13_cat_dom"/>
</dbReference>
<protein>
    <submittedName>
        <fullName evidence="4">Alpha-amlyase</fullName>
    </submittedName>
</protein>
<feature type="signal peptide" evidence="2">
    <location>
        <begin position="1"/>
        <end position="28"/>
    </location>
</feature>
<dbReference type="EMBL" id="JPVO01000055">
    <property type="protein sequence ID" value="KGR73670.1"/>
    <property type="molecule type" value="Genomic_DNA"/>
</dbReference>
<dbReference type="GO" id="GO:0005975">
    <property type="term" value="P:carbohydrate metabolic process"/>
    <property type="evidence" value="ECO:0007669"/>
    <property type="project" value="InterPro"/>
</dbReference>
<dbReference type="Pfam" id="PF22026">
    <property type="entry name" value="Alpha-amylase_C_2"/>
    <property type="match status" value="1"/>
</dbReference>
<dbReference type="Gene3D" id="2.60.40.1180">
    <property type="entry name" value="Golgi alpha-mannosidase II"/>
    <property type="match status" value="1"/>
</dbReference>
<dbReference type="RefSeq" id="WP_052130311.1">
    <property type="nucleotide sequence ID" value="NZ_AVCY01000001.1"/>
</dbReference>
<comment type="caution">
    <text evidence="4">The sequence shown here is derived from an EMBL/GenBank/DDBJ whole genome shotgun (WGS) entry which is preliminary data.</text>
</comment>
<keyword evidence="5" id="KW-1185">Reference proteome</keyword>
<dbReference type="Proteomes" id="UP000030408">
    <property type="component" value="Unassembled WGS sequence"/>
</dbReference>